<dbReference type="GO" id="GO:0004767">
    <property type="term" value="F:sphingomyelin phosphodiesterase activity"/>
    <property type="evidence" value="ECO:0007669"/>
    <property type="project" value="UniProtKB-UniRule"/>
</dbReference>
<keyword evidence="5" id="KW-1015">Disulfide bond</keyword>
<feature type="binding site" evidence="4">
    <location>
        <position position="332"/>
    </location>
    <ligand>
        <name>Zn(2+)</name>
        <dbReference type="ChEBI" id="CHEBI:29105"/>
        <label>1</label>
    </ligand>
</feature>
<dbReference type="PANTHER" id="PTHR10340:SF27">
    <property type="entry name" value="ACL091CP"/>
    <property type="match status" value="1"/>
</dbReference>
<dbReference type="SUPFAM" id="SSF56300">
    <property type="entry name" value="Metallo-dependent phosphatases"/>
    <property type="match status" value="1"/>
</dbReference>
<feature type="binding site" evidence="4">
    <location>
        <position position="332"/>
    </location>
    <ligand>
        <name>Zn(2+)</name>
        <dbReference type="ChEBI" id="CHEBI:29105"/>
        <label>2</label>
    </ligand>
</feature>
<feature type="binding site" evidence="4">
    <location>
        <position position="249"/>
    </location>
    <ligand>
        <name>Zn(2+)</name>
        <dbReference type="ChEBI" id="CHEBI:29105"/>
        <label>1</label>
    </ligand>
</feature>
<keyword evidence="9" id="KW-1185">Reference proteome</keyword>
<evidence type="ECO:0000256" key="6">
    <source>
        <dbReference type="SAM" id="SignalP"/>
    </source>
</evidence>
<dbReference type="AlphaFoldDB" id="A0A2J5HQK8"/>
<dbReference type="InterPro" id="IPR011160">
    <property type="entry name" value="Sphingomy_PDE"/>
</dbReference>
<dbReference type="PANTHER" id="PTHR10340">
    <property type="entry name" value="SPHINGOMYELIN PHOSPHODIESTERASE"/>
    <property type="match status" value="1"/>
</dbReference>
<evidence type="ECO:0000259" key="7">
    <source>
        <dbReference type="Pfam" id="PF00149"/>
    </source>
</evidence>
<feature type="disulfide bond" evidence="5">
    <location>
        <begin position="160"/>
        <end position="171"/>
    </location>
</feature>
<dbReference type="EMBL" id="KZ559559">
    <property type="protein sequence ID" value="PLN79508.1"/>
    <property type="molecule type" value="Genomic_DNA"/>
</dbReference>
<sequence>MGASGPRILKTQLLFGGLSLVAANSTIASPFPGEASFVAPPGFPTSIFSSYYVLPTRPTQEPQPIIEDPVLHKTYPFSLTNPDAIPTKNHNPVVFPEPRANLTDQEQQALIHDVKANVTRIIKADATADSCETCREALAAAQPAAWYAPLLVPSAMTSLCTELNFESKNKCEEEYASAAFGAVWTQVLSLADVNGLDGNYICHTLNKTFCVRPSTSPLNTTKLFPKPKPANPRVPAASGKRVKVLHLSDIHLDPRYSVGSEADCSSESGMCCRTNLHNEDSPNHVLLPASPYGAFLCDTPYDLGLAALEAIAPLTGTRKSKEGFGFSLYTGDMVSHDSPIGQVDREYVQYTETSIFRMMKSYISGPVFAALGNHDTSPENIDSPHKLPGPLGEQQSWHYDHVAGLWQHEGWLNGEAADEARTHYGGYSTKTPQGLRIIAFNTDFWYKNNFLNLINTADPDYSGVFSWMIDELQHAEDNGERVWIIGHVLSGWDGTAPHANPSNLFYQIVDRYSPHVIANVFFGHSHEDQFMVYYANNGTSQTADKALTTGWIGPSITPLENLNSGFRMYEVDTGNFEIYEAYTFFSNVSDFSSLSDTGPVFRFEYSTRDTYGAPAKWDADAPLNATFWHRVTEAMEKDGELVSLHNTLQGKSSVKSPDCTTAECRAAKICYMRSGSMALGSQCTQGYGSVQKAFGQTQG</sequence>
<organism evidence="8 9">
    <name type="scientific">Aspergillus taichungensis</name>
    <dbReference type="NCBI Taxonomy" id="482145"/>
    <lineage>
        <taxon>Eukaryota</taxon>
        <taxon>Fungi</taxon>
        <taxon>Dikarya</taxon>
        <taxon>Ascomycota</taxon>
        <taxon>Pezizomycotina</taxon>
        <taxon>Eurotiomycetes</taxon>
        <taxon>Eurotiomycetidae</taxon>
        <taxon>Eurotiales</taxon>
        <taxon>Aspergillaceae</taxon>
        <taxon>Aspergillus</taxon>
        <taxon>Aspergillus subgen. Circumdati</taxon>
    </lineage>
</organism>
<proteinExistence type="inferred from homology"/>
<feature type="binding site" evidence="4">
    <location>
        <position position="526"/>
    </location>
    <ligand>
        <name>Zn(2+)</name>
        <dbReference type="ChEBI" id="CHEBI:29105"/>
        <label>1</label>
    </ligand>
</feature>
<reference evidence="9" key="1">
    <citation type="submission" date="2017-12" db="EMBL/GenBank/DDBJ databases">
        <authorList>
            <consortium name="DOE Joint Genome Institute"/>
            <person name="Mondo S.J."/>
            <person name="Kjaerbolling I."/>
            <person name="Vesth T.C."/>
            <person name="Frisvad J.C."/>
            <person name="Nybo J.L."/>
            <person name="Theobald S."/>
            <person name="Kuo A."/>
            <person name="Bowyer P."/>
            <person name="Matsuda Y."/>
            <person name="Lyhne E.K."/>
            <person name="Kogle M.E."/>
            <person name="Clum A."/>
            <person name="Lipzen A."/>
            <person name="Salamov A."/>
            <person name="Ngan C.Y."/>
            <person name="Daum C."/>
            <person name="Chiniquy J."/>
            <person name="Barry K."/>
            <person name="LaButti K."/>
            <person name="Haridas S."/>
            <person name="Simmons B.A."/>
            <person name="Magnuson J.K."/>
            <person name="Mortensen U.H."/>
            <person name="Larsen T.O."/>
            <person name="Grigoriev I.V."/>
            <person name="Baker S.E."/>
            <person name="Andersen M.R."/>
            <person name="Nordberg H.P."/>
            <person name="Cantor M.N."/>
            <person name="Hua S.X."/>
        </authorList>
    </citation>
    <scope>NUCLEOTIDE SEQUENCE [LARGE SCALE GENOMIC DNA]</scope>
    <source>
        <strain evidence="9">IBT 19404</strain>
    </source>
</reference>
<keyword evidence="4" id="KW-0479">Metal-binding</keyword>
<feature type="disulfide bond" evidence="5">
    <location>
        <begin position="272"/>
        <end position="297"/>
    </location>
</feature>
<evidence type="ECO:0000313" key="9">
    <source>
        <dbReference type="Proteomes" id="UP000235023"/>
    </source>
</evidence>
<dbReference type="InterPro" id="IPR004843">
    <property type="entry name" value="Calcineurin-like_PHP"/>
</dbReference>
<evidence type="ECO:0000256" key="4">
    <source>
        <dbReference type="PIRSR" id="PIRSR000948-1"/>
    </source>
</evidence>
<feature type="binding site" evidence="4">
    <location>
        <position position="251"/>
    </location>
    <ligand>
        <name>Zn(2+)</name>
        <dbReference type="ChEBI" id="CHEBI:29105"/>
        <label>1</label>
    </ligand>
</feature>
<comment type="cofactor">
    <cofactor evidence="4">
        <name>Zn(2+)</name>
        <dbReference type="ChEBI" id="CHEBI:29105"/>
    </cofactor>
    <text evidence="4">Binds 2 Zn(2+) ions per subunit.</text>
</comment>
<dbReference type="PIRSF" id="PIRSF000948">
    <property type="entry name" value="Sphingomy_PDE"/>
    <property type="match status" value="1"/>
</dbReference>
<feature type="signal peptide" evidence="6">
    <location>
        <begin position="1"/>
        <end position="28"/>
    </location>
</feature>
<feature type="binding site" evidence="4">
    <location>
        <position position="487"/>
    </location>
    <ligand>
        <name>Zn(2+)</name>
        <dbReference type="ChEBI" id="CHEBI:29105"/>
        <label>2</label>
    </ligand>
</feature>
<feature type="binding site" evidence="4">
    <location>
        <position position="373"/>
    </location>
    <ligand>
        <name>Zn(2+)</name>
        <dbReference type="ChEBI" id="CHEBI:29105"/>
        <label>2</label>
    </ligand>
</feature>
<dbReference type="CDD" id="cd00842">
    <property type="entry name" value="MPP_ASMase"/>
    <property type="match status" value="1"/>
</dbReference>
<dbReference type="GO" id="GO:0006685">
    <property type="term" value="P:sphingomyelin catabolic process"/>
    <property type="evidence" value="ECO:0007669"/>
    <property type="project" value="UniProtKB-UniRule"/>
</dbReference>
<dbReference type="Pfam" id="PF00149">
    <property type="entry name" value="Metallophos"/>
    <property type="match status" value="1"/>
</dbReference>
<accession>A0A2J5HQK8</accession>
<evidence type="ECO:0000256" key="3">
    <source>
        <dbReference type="PIRNR" id="PIRNR000948"/>
    </source>
</evidence>
<name>A0A2J5HQK8_9EURO</name>
<dbReference type="GO" id="GO:0046872">
    <property type="term" value="F:metal ion binding"/>
    <property type="evidence" value="ECO:0007669"/>
    <property type="project" value="UniProtKB-KW"/>
</dbReference>
<dbReference type="OrthoDB" id="282973at2759"/>
<dbReference type="Proteomes" id="UP000235023">
    <property type="component" value="Unassembled WGS sequence"/>
</dbReference>
<dbReference type="InterPro" id="IPR041805">
    <property type="entry name" value="ASMase/PPN1_MPP"/>
</dbReference>
<evidence type="ECO:0000256" key="2">
    <source>
        <dbReference type="ARBA" id="ARBA00023180"/>
    </source>
</evidence>
<feature type="binding site" evidence="4">
    <location>
        <position position="524"/>
    </location>
    <ligand>
        <name>Zn(2+)</name>
        <dbReference type="ChEBI" id="CHEBI:29105"/>
        <label>2</label>
    </ligand>
</feature>
<feature type="disulfide bond" evidence="5">
    <location>
        <begin position="264"/>
        <end position="271"/>
    </location>
</feature>
<dbReference type="Gene3D" id="3.60.21.10">
    <property type="match status" value="1"/>
</dbReference>
<keyword evidence="4" id="KW-0862">Zinc</keyword>
<dbReference type="GO" id="GO:0016020">
    <property type="term" value="C:membrane"/>
    <property type="evidence" value="ECO:0007669"/>
    <property type="project" value="GOC"/>
</dbReference>
<keyword evidence="1 3" id="KW-0378">Hydrolase</keyword>
<dbReference type="GO" id="GO:0016798">
    <property type="term" value="F:hydrolase activity, acting on glycosyl bonds"/>
    <property type="evidence" value="ECO:0007669"/>
    <property type="project" value="UniProtKB-KW"/>
</dbReference>
<feature type="domain" description="Calcineurin-like phosphoesterase" evidence="7">
    <location>
        <begin position="243"/>
        <end position="527"/>
    </location>
</feature>
<comment type="function">
    <text evidence="3">Converts sphingomyelin to ceramide.</text>
</comment>
<gene>
    <name evidence="8" type="ORF">BDW42DRAFT_172659</name>
</gene>
<keyword evidence="6" id="KW-0732">Signal</keyword>
<keyword evidence="3" id="KW-0326">Glycosidase</keyword>
<dbReference type="InterPro" id="IPR029052">
    <property type="entry name" value="Metallo-depent_PP-like"/>
</dbReference>
<keyword evidence="2" id="KW-0325">Glycoprotein</keyword>
<evidence type="ECO:0000256" key="5">
    <source>
        <dbReference type="PIRSR" id="PIRSR000948-2"/>
    </source>
</evidence>
<evidence type="ECO:0000313" key="8">
    <source>
        <dbReference type="EMBL" id="PLN79508.1"/>
    </source>
</evidence>
<feature type="chain" id="PRO_5014331988" description="Sphingomyelin phosphodiesterase" evidence="6">
    <location>
        <begin position="29"/>
        <end position="699"/>
    </location>
</feature>
<protein>
    <recommendedName>
        <fullName evidence="3">Sphingomyelin phosphodiesterase</fullName>
    </recommendedName>
</protein>
<comment type="similarity">
    <text evidence="3">Belongs to the acid sphingomyelinase family.</text>
</comment>
<evidence type="ECO:0000256" key="1">
    <source>
        <dbReference type="ARBA" id="ARBA00022801"/>
    </source>
</evidence>